<proteinExistence type="predicted"/>
<evidence type="ECO:0000313" key="1">
    <source>
        <dbReference type="EMBL" id="SNR30738.1"/>
    </source>
</evidence>
<protein>
    <recommendedName>
        <fullName evidence="3">Post-segregation antitoxin CcdA</fullName>
    </recommendedName>
</protein>
<accession>A0A238V944</accession>
<dbReference type="EMBL" id="FZNR01000001">
    <property type="protein sequence ID" value="SNR30738.1"/>
    <property type="molecule type" value="Genomic_DNA"/>
</dbReference>
<dbReference type="AlphaFoldDB" id="A0A238V944"/>
<sequence length="79" mass="8981">MARTKKVTITLPAELLESMKSHTDNVSGYLTELAERAERRRLLREELDRYQGEFGAFTDEEMAEARALLHGTEEIGRAA</sequence>
<dbReference type="RefSeq" id="WP_089291587.1">
    <property type="nucleotide sequence ID" value="NZ_BOMU01000004.1"/>
</dbReference>
<dbReference type="Proteomes" id="UP000198415">
    <property type="component" value="Unassembled WGS sequence"/>
</dbReference>
<name>A0A238V944_9ACTN</name>
<dbReference type="OrthoDB" id="3393846at2"/>
<keyword evidence="2" id="KW-1185">Reference proteome</keyword>
<gene>
    <name evidence="1" type="ORF">SAMN06264365_101868</name>
</gene>
<evidence type="ECO:0008006" key="3">
    <source>
        <dbReference type="Google" id="ProtNLM"/>
    </source>
</evidence>
<evidence type="ECO:0000313" key="2">
    <source>
        <dbReference type="Proteomes" id="UP000198415"/>
    </source>
</evidence>
<reference evidence="1 2" key="1">
    <citation type="submission" date="2017-06" db="EMBL/GenBank/DDBJ databases">
        <authorList>
            <person name="Kim H.J."/>
            <person name="Triplett B.A."/>
        </authorList>
    </citation>
    <scope>NUCLEOTIDE SEQUENCE [LARGE SCALE GENOMIC DNA]</scope>
    <source>
        <strain evidence="1 2">DSM 43151</strain>
    </source>
</reference>
<organism evidence="1 2">
    <name type="scientific">Actinoplanes regularis</name>
    <dbReference type="NCBI Taxonomy" id="52697"/>
    <lineage>
        <taxon>Bacteria</taxon>
        <taxon>Bacillati</taxon>
        <taxon>Actinomycetota</taxon>
        <taxon>Actinomycetes</taxon>
        <taxon>Micromonosporales</taxon>
        <taxon>Micromonosporaceae</taxon>
        <taxon>Actinoplanes</taxon>
    </lineage>
</organism>